<evidence type="ECO:0000313" key="2">
    <source>
        <dbReference type="EMBL" id="WXA90059.1"/>
    </source>
</evidence>
<dbReference type="InterPro" id="IPR037523">
    <property type="entry name" value="VOC_core"/>
</dbReference>
<dbReference type="PROSITE" id="PS51819">
    <property type="entry name" value="VOC"/>
    <property type="match status" value="2"/>
</dbReference>
<accession>A0ABZ2JUB1</accession>
<dbReference type="EMBL" id="CP089982">
    <property type="protein sequence ID" value="WXA90059.1"/>
    <property type="molecule type" value="Genomic_DNA"/>
</dbReference>
<reference evidence="2 3" key="1">
    <citation type="submission" date="2021-12" db="EMBL/GenBank/DDBJ databases">
        <title>Discovery of the Pendulisporaceae a myxobacterial family with distinct sporulation behavior and unique specialized metabolism.</title>
        <authorList>
            <person name="Garcia R."/>
            <person name="Popoff A."/>
            <person name="Bader C.D."/>
            <person name="Loehr J."/>
            <person name="Walesch S."/>
            <person name="Walt C."/>
            <person name="Boldt J."/>
            <person name="Bunk B."/>
            <person name="Haeckl F.J.F.P.J."/>
            <person name="Gunesch A.P."/>
            <person name="Birkelbach J."/>
            <person name="Nuebel U."/>
            <person name="Pietschmann T."/>
            <person name="Bach T."/>
            <person name="Mueller R."/>
        </authorList>
    </citation>
    <scope>NUCLEOTIDE SEQUENCE [LARGE SCALE GENOMIC DNA]</scope>
    <source>
        <strain evidence="2 3">MSr12523</strain>
    </source>
</reference>
<evidence type="ECO:0000259" key="1">
    <source>
        <dbReference type="PROSITE" id="PS51819"/>
    </source>
</evidence>
<dbReference type="RefSeq" id="WP_394840671.1">
    <property type="nucleotide sequence ID" value="NZ_CP089982.1"/>
</dbReference>
<gene>
    <name evidence="2" type="ORF">LZC95_26735</name>
</gene>
<proteinExistence type="predicted"/>
<dbReference type="Gene3D" id="3.10.180.10">
    <property type="entry name" value="2,3-Dihydroxybiphenyl 1,2-Dioxygenase, domain 1"/>
    <property type="match status" value="2"/>
</dbReference>
<protein>
    <submittedName>
        <fullName evidence="2">VOC family protein</fullName>
    </submittedName>
</protein>
<dbReference type="InterPro" id="IPR029068">
    <property type="entry name" value="Glyas_Bleomycin-R_OHBP_Dase"/>
</dbReference>
<evidence type="ECO:0000313" key="3">
    <source>
        <dbReference type="Proteomes" id="UP001379533"/>
    </source>
</evidence>
<dbReference type="SUPFAM" id="SSF54593">
    <property type="entry name" value="Glyoxalase/Bleomycin resistance protein/Dihydroxybiphenyl dioxygenase"/>
    <property type="match status" value="2"/>
</dbReference>
<organism evidence="2 3">
    <name type="scientific">Pendulispora brunnea</name>
    <dbReference type="NCBI Taxonomy" id="2905690"/>
    <lineage>
        <taxon>Bacteria</taxon>
        <taxon>Pseudomonadati</taxon>
        <taxon>Myxococcota</taxon>
        <taxon>Myxococcia</taxon>
        <taxon>Myxococcales</taxon>
        <taxon>Sorangiineae</taxon>
        <taxon>Pendulisporaceae</taxon>
        <taxon>Pendulispora</taxon>
    </lineage>
</organism>
<dbReference type="Proteomes" id="UP001379533">
    <property type="component" value="Chromosome"/>
</dbReference>
<keyword evidence="3" id="KW-1185">Reference proteome</keyword>
<feature type="domain" description="VOC" evidence="1">
    <location>
        <begin position="54"/>
        <end position="177"/>
    </location>
</feature>
<sequence>MSVFGWSTLLSDVVRCVAVGSAIATLCACSHGGTTPRGNGNFRGDPTPNRGPLRELRAALTVDAYDEALGFYRDSLKLPVDEIWDRPDGRGVILDTGHATLEILSKQRAEFIDRLEVGKRAAGAVRLGFEVGDATQVSTAFLAGGGERLAGPVTSPSGLNTFRMRAPDGMQYSLFTSVGAKSTKGPVRAMRFSLTVDRYDEALRFYRDAFGLPILQQWDDPAGGGTLFDAGNATLELLSKPMAESVDRVEVGRRVAGPVRVAVWVDDSDAVGKELTKAGAEWLGGPVATPWLHKNVRVRAPDGMQFTLFSLLPGAPR</sequence>
<dbReference type="Pfam" id="PF00903">
    <property type="entry name" value="Glyoxalase"/>
    <property type="match status" value="2"/>
</dbReference>
<dbReference type="InterPro" id="IPR004360">
    <property type="entry name" value="Glyas_Fos-R_dOase_dom"/>
</dbReference>
<feature type="domain" description="VOC" evidence="1">
    <location>
        <begin position="188"/>
        <end position="311"/>
    </location>
</feature>
<name>A0ABZ2JUB1_9BACT</name>